<dbReference type="AlphaFoldDB" id="A0AAX3WR36"/>
<name>A0AAX3WR36_METEX</name>
<evidence type="ECO:0000313" key="2">
    <source>
        <dbReference type="Proteomes" id="UP001223720"/>
    </source>
</evidence>
<gene>
    <name evidence="1" type="ORF">KEC54_13865</name>
</gene>
<organism evidence="1 2">
    <name type="scientific">Methylorubrum extorquens</name>
    <name type="common">Methylobacterium dichloromethanicum</name>
    <name type="synonym">Methylobacterium extorquens</name>
    <dbReference type="NCBI Taxonomy" id="408"/>
    <lineage>
        <taxon>Bacteria</taxon>
        <taxon>Pseudomonadati</taxon>
        <taxon>Pseudomonadota</taxon>
        <taxon>Alphaproteobacteria</taxon>
        <taxon>Hyphomicrobiales</taxon>
        <taxon>Methylobacteriaceae</taxon>
        <taxon>Methylorubrum</taxon>
    </lineage>
</organism>
<evidence type="ECO:0000313" key="1">
    <source>
        <dbReference type="EMBL" id="WHQ72554.1"/>
    </source>
</evidence>
<sequence length="49" mass="4870">MAALAIILAVCAVAGFARAALRGSLSPLAVRVVDAAACGVCWLASWVSP</sequence>
<reference evidence="1" key="1">
    <citation type="journal article" date="2022" name="Biotechnol. Bioprocess Eng.">
        <title>Pan-genome Analysis Reveals Comparative Genomic Features of Central Metabolic Pathways in Methylorubrum extorquens.</title>
        <authorList>
            <person name="Lee G.M."/>
            <person name="Scott-Nevros Z.K."/>
            <person name="Lee S.-M."/>
            <person name="Kim D."/>
        </authorList>
    </citation>
    <scope>NUCLEOTIDE SEQUENCE</scope>
    <source>
        <strain evidence="1">ATCC 55366</strain>
    </source>
</reference>
<protein>
    <submittedName>
        <fullName evidence="1">Uncharacterized protein</fullName>
    </submittedName>
</protein>
<dbReference type="RefSeq" id="WP_283536280.1">
    <property type="nucleotide sequence ID" value="NZ_CP073633.1"/>
</dbReference>
<dbReference type="Proteomes" id="UP001223720">
    <property type="component" value="Chromosome"/>
</dbReference>
<accession>A0AAX3WR36</accession>
<dbReference type="EMBL" id="CP073633">
    <property type="protein sequence ID" value="WHQ72554.1"/>
    <property type="molecule type" value="Genomic_DNA"/>
</dbReference>
<proteinExistence type="predicted"/>